<gene>
    <name evidence="1" type="ORF">J42TS3_50630</name>
</gene>
<keyword evidence="2" id="KW-1185">Reference proteome</keyword>
<dbReference type="EMBL" id="BOSL01000028">
    <property type="protein sequence ID" value="GIP56028.1"/>
    <property type="molecule type" value="Genomic_DNA"/>
</dbReference>
<dbReference type="SUPFAM" id="SSF52540">
    <property type="entry name" value="P-loop containing nucleoside triphosphate hydrolases"/>
    <property type="match status" value="1"/>
</dbReference>
<organism evidence="1 2">
    <name type="scientific">Paenibacillus vini</name>
    <dbReference type="NCBI Taxonomy" id="1476024"/>
    <lineage>
        <taxon>Bacteria</taxon>
        <taxon>Bacillati</taxon>
        <taxon>Bacillota</taxon>
        <taxon>Bacilli</taxon>
        <taxon>Bacillales</taxon>
        <taxon>Paenibacillaceae</taxon>
        <taxon>Paenibacillus</taxon>
    </lineage>
</organism>
<dbReference type="Gene3D" id="3.40.50.300">
    <property type="entry name" value="P-loop containing nucleotide triphosphate hydrolases"/>
    <property type="match status" value="1"/>
</dbReference>
<dbReference type="Proteomes" id="UP000679992">
    <property type="component" value="Unassembled WGS sequence"/>
</dbReference>
<name>A0ABQ4MJ61_9BACL</name>
<proteinExistence type="predicted"/>
<evidence type="ECO:0008006" key="3">
    <source>
        <dbReference type="Google" id="ProtNLM"/>
    </source>
</evidence>
<evidence type="ECO:0000313" key="1">
    <source>
        <dbReference type="EMBL" id="GIP56028.1"/>
    </source>
</evidence>
<evidence type="ECO:0000313" key="2">
    <source>
        <dbReference type="Proteomes" id="UP000679992"/>
    </source>
</evidence>
<dbReference type="InterPro" id="IPR027417">
    <property type="entry name" value="P-loop_NTPase"/>
</dbReference>
<protein>
    <recommendedName>
        <fullName evidence="3">Phosphotransferase</fullName>
    </recommendedName>
</protein>
<accession>A0ABQ4MJ61</accession>
<sequence length="180" mass="20388">MLKNPSGIILITGIMASGKSTVAQLLSERFEKSVHVRGDIFRRMVVNDRREVSPDAEKDELEQLLLRYRLAAHTADTYFDSGFTVVVQDVVVGPMLNDFISFIQNRPLYVVVLCPDAGVVAKREADRSKKGYGIWTVEALDELLRNETPRLGMWLDSSELTPEETVDEILKRYQNEALVM</sequence>
<comment type="caution">
    <text evidence="1">The sequence shown here is derived from an EMBL/GenBank/DDBJ whole genome shotgun (WGS) entry which is preliminary data.</text>
</comment>
<dbReference type="RefSeq" id="WP_211020285.1">
    <property type="nucleotide sequence ID" value="NZ_BOSL01000028.1"/>
</dbReference>
<reference evidence="1 2" key="1">
    <citation type="submission" date="2021-03" db="EMBL/GenBank/DDBJ databases">
        <title>Antimicrobial resistance genes in bacteria isolated from Japanese honey, and their potential for conferring macrolide and lincosamide resistance in the American foulbrood pathogen Paenibacillus larvae.</title>
        <authorList>
            <person name="Okamoto M."/>
            <person name="Kumagai M."/>
            <person name="Kanamori H."/>
            <person name="Takamatsu D."/>
        </authorList>
    </citation>
    <scope>NUCLEOTIDE SEQUENCE [LARGE SCALE GENOMIC DNA]</scope>
    <source>
        <strain evidence="1 2">J42TS3</strain>
    </source>
</reference>
<dbReference type="Pfam" id="PF13671">
    <property type="entry name" value="AAA_33"/>
    <property type="match status" value="1"/>
</dbReference>